<comment type="caution">
    <text evidence="1">The sequence shown here is derived from an EMBL/GenBank/DDBJ whole genome shotgun (WGS) entry which is preliminary data.</text>
</comment>
<name>X0Y5J5_9ZZZZ</name>
<dbReference type="EMBL" id="BARS01059048">
    <property type="protein sequence ID" value="GAG42567.1"/>
    <property type="molecule type" value="Genomic_DNA"/>
</dbReference>
<gene>
    <name evidence="1" type="ORF">S01H1_85764</name>
</gene>
<feature type="non-terminal residue" evidence="1">
    <location>
        <position position="68"/>
    </location>
</feature>
<reference evidence="1" key="1">
    <citation type="journal article" date="2014" name="Front. Microbiol.">
        <title>High frequency of phylogenetically diverse reductive dehalogenase-homologous genes in deep subseafloor sedimentary metagenomes.</title>
        <authorList>
            <person name="Kawai M."/>
            <person name="Futagami T."/>
            <person name="Toyoda A."/>
            <person name="Takaki Y."/>
            <person name="Nishi S."/>
            <person name="Hori S."/>
            <person name="Arai W."/>
            <person name="Tsubouchi T."/>
            <person name="Morono Y."/>
            <person name="Uchiyama I."/>
            <person name="Ito T."/>
            <person name="Fujiyama A."/>
            <person name="Inagaki F."/>
            <person name="Takami H."/>
        </authorList>
    </citation>
    <scope>NUCLEOTIDE SEQUENCE</scope>
    <source>
        <strain evidence="1">Expedition CK06-06</strain>
    </source>
</reference>
<protein>
    <submittedName>
        <fullName evidence="1">Uncharacterized protein</fullName>
    </submittedName>
</protein>
<accession>X0Y5J5</accession>
<feature type="non-terminal residue" evidence="1">
    <location>
        <position position="1"/>
    </location>
</feature>
<evidence type="ECO:0000313" key="1">
    <source>
        <dbReference type="EMBL" id="GAG42567.1"/>
    </source>
</evidence>
<proteinExistence type="predicted"/>
<sequence length="68" mass="7410">VDSRCKVSADTIPTIPPDLMIAGLHLFILQPDNLTAQDIIYHQMHIYRLRELKADGGGGVEGVGVILI</sequence>
<dbReference type="AlphaFoldDB" id="X0Y5J5"/>
<organism evidence="1">
    <name type="scientific">marine sediment metagenome</name>
    <dbReference type="NCBI Taxonomy" id="412755"/>
    <lineage>
        <taxon>unclassified sequences</taxon>
        <taxon>metagenomes</taxon>
        <taxon>ecological metagenomes</taxon>
    </lineage>
</organism>